<name>A0A060BW46_9THEO</name>
<dbReference type="EMBL" id="KF121358">
    <property type="protein sequence ID" value="AIA88643.1"/>
    <property type="molecule type" value="Genomic_DNA"/>
</dbReference>
<dbReference type="GO" id="GO:0030246">
    <property type="term" value="F:carbohydrate binding"/>
    <property type="evidence" value="ECO:0007669"/>
    <property type="project" value="InterPro"/>
</dbReference>
<sequence length="81" mass="8890">MDTPLLTIEISTPLEGVLRVRLTNHRGGVERGPHFQVFADPHATGELAITDDALRFRSGSLTAHVARHGEWRIDFTGDGCP</sequence>
<dbReference type="GO" id="GO:0005975">
    <property type="term" value="P:carbohydrate metabolic process"/>
    <property type="evidence" value="ECO:0007669"/>
    <property type="project" value="InterPro"/>
</dbReference>
<dbReference type="Gene3D" id="2.60.40.1760">
    <property type="entry name" value="glycosyl hydrolase (family 31)"/>
    <property type="match status" value="1"/>
</dbReference>
<accession>A0A060BW46</accession>
<dbReference type="AlphaFoldDB" id="A0A060BW46"/>
<dbReference type="GO" id="GO:0003824">
    <property type="term" value="F:catalytic activity"/>
    <property type="evidence" value="ECO:0007669"/>
    <property type="project" value="InterPro"/>
</dbReference>
<organism evidence="1">
    <name type="scientific">uncultured Thermoanaerobacterium sp</name>
    <dbReference type="NCBI Taxonomy" id="218933"/>
    <lineage>
        <taxon>Bacteria</taxon>
        <taxon>Bacillati</taxon>
        <taxon>Bacillota</taxon>
        <taxon>Clostridia</taxon>
        <taxon>Thermoanaerobacterales</taxon>
        <taxon>Thermoanaerobacteraceae</taxon>
        <taxon>Thermoanaerobacterium</taxon>
        <taxon>environmental samples</taxon>
    </lineage>
</organism>
<protein>
    <submittedName>
        <fullName evidence="1">CAZy families GH31 protein</fullName>
    </submittedName>
</protein>
<dbReference type="InterPro" id="IPR011013">
    <property type="entry name" value="Gal_mutarotase_sf_dom"/>
</dbReference>
<evidence type="ECO:0000313" key="1">
    <source>
        <dbReference type="EMBL" id="AIA88643.1"/>
    </source>
</evidence>
<proteinExistence type="predicted"/>
<dbReference type="SUPFAM" id="SSF74650">
    <property type="entry name" value="Galactose mutarotase-like"/>
    <property type="match status" value="1"/>
</dbReference>
<reference evidence="1" key="1">
    <citation type="journal article" date="2013" name="Environ. Microbiol.">
        <title>Seasonally variable intestinal metagenomes of the red palm weevil (Rhynchophorus ferrugineus).</title>
        <authorList>
            <person name="Jia S."/>
            <person name="Zhang X."/>
            <person name="Zhang G."/>
            <person name="Yin A."/>
            <person name="Zhang S."/>
            <person name="Li F."/>
            <person name="Wang L."/>
            <person name="Zhao D."/>
            <person name="Yun Q."/>
            <person name="Tala"/>
            <person name="Wang J."/>
            <person name="Sun G."/>
            <person name="Baabdullah M."/>
            <person name="Yu X."/>
            <person name="Hu S."/>
            <person name="Al-Mssallem I.S."/>
            <person name="Yu J."/>
        </authorList>
    </citation>
    <scope>NUCLEOTIDE SEQUENCE</scope>
</reference>